<dbReference type="PANTHER" id="PTHR21879:SF12">
    <property type="entry name" value="OSIRIS 12"/>
    <property type="match status" value="1"/>
</dbReference>
<reference evidence="3" key="2">
    <citation type="submission" date="2021-08" db="EMBL/GenBank/DDBJ databases">
        <authorList>
            <person name="Eriksson T."/>
        </authorList>
    </citation>
    <scope>NUCLEOTIDE SEQUENCE</scope>
    <source>
        <strain evidence="3">Stoneville</strain>
        <tissue evidence="3">Whole head</tissue>
    </source>
</reference>
<evidence type="ECO:0000313" key="3">
    <source>
        <dbReference type="EMBL" id="KAH0808565.1"/>
    </source>
</evidence>
<sequence>MYVEELYVPDDVLEEASAARVGCPLVKYKPQERQHSFAMMRLICVLLCCVVAASGGWLRDLISPKGWHLGAGLVLHLLDSQLPNATFLERHSIVMDYAGYGVGLTKRPRRRAVEVALYADSGEARGDKSSAVNIIIGYKLASAVALVLAGVGAFVLKALTLAKIAIVASSILLLGKFFHAKEQPHHQTPAYVELEPAPELHSDLLEYPPPGAEYHPTGSSGYYSYADFTPGVEYASPEPPGGNSSLPGDQQVAGGGVARRRDVSKRRKVPLLTIHHHSIGS</sequence>
<feature type="transmembrane region" description="Helical" evidence="2">
    <location>
        <begin position="135"/>
        <end position="155"/>
    </location>
</feature>
<dbReference type="Proteomes" id="UP000719412">
    <property type="component" value="Unassembled WGS sequence"/>
</dbReference>
<dbReference type="AlphaFoldDB" id="A0A8J6L4Y8"/>
<dbReference type="InterPro" id="IPR012464">
    <property type="entry name" value="DUF1676"/>
</dbReference>
<gene>
    <name evidence="3" type="ORF">GEV33_014224</name>
</gene>
<dbReference type="EMBL" id="JABDTM020028666">
    <property type="protein sequence ID" value="KAH0808565.1"/>
    <property type="molecule type" value="Genomic_DNA"/>
</dbReference>
<comment type="caution">
    <text evidence="3">The sequence shown here is derived from an EMBL/GenBank/DDBJ whole genome shotgun (WGS) entry which is preliminary data.</text>
</comment>
<evidence type="ECO:0000256" key="1">
    <source>
        <dbReference type="SAM" id="MobiDB-lite"/>
    </source>
</evidence>
<dbReference type="Pfam" id="PF07898">
    <property type="entry name" value="DUF1676"/>
    <property type="match status" value="1"/>
</dbReference>
<feature type="compositionally biased region" description="Basic residues" evidence="1">
    <location>
        <begin position="262"/>
        <end position="281"/>
    </location>
</feature>
<keyword evidence="4" id="KW-1185">Reference proteome</keyword>
<evidence type="ECO:0000256" key="2">
    <source>
        <dbReference type="SAM" id="Phobius"/>
    </source>
</evidence>
<feature type="region of interest" description="Disordered" evidence="1">
    <location>
        <begin position="234"/>
        <end position="281"/>
    </location>
</feature>
<protein>
    <submittedName>
        <fullName evidence="3">Uncharacterized protein</fullName>
    </submittedName>
</protein>
<name>A0A8J6L4Y8_TENMO</name>
<reference evidence="3" key="1">
    <citation type="journal article" date="2020" name="J Insects Food Feed">
        <title>The yellow mealworm (Tenebrio molitor) genome: a resource for the emerging insects as food and feed industry.</title>
        <authorList>
            <person name="Eriksson T."/>
            <person name="Andere A."/>
            <person name="Kelstrup H."/>
            <person name="Emery V."/>
            <person name="Picard C."/>
        </authorList>
    </citation>
    <scope>NUCLEOTIDE SEQUENCE</scope>
    <source>
        <strain evidence="3">Stoneville</strain>
        <tissue evidence="3">Whole head</tissue>
    </source>
</reference>
<evidence type="ECO:0000313" key="4">
    <source>
        <dbReference type="Proteomes" id="UP000719412"/>
    </source>
</evidence>
<dbReference type="GO" id="GO:0016020">
    <property type="term" value="C:membrane"/>
    <property type="evidence" value="ECO:0007669"/>
    <property type="project" value="TreeGrafter"/>
</dbReference>
<keyword evidence="2" id="KW-0812">Transmembrane</keyword>
<feature type="transmembrane region" description="Helical" evidence="2">
    <location>
        <begin position="38"/>
        <end position="58"/>
    </location>
</feature>
<organism evidence="3 4">
    <name type="scientific">Tenebrio molitor</name>
    <name type="common">Yellow mealworm beetle</name>
    <dbReference type="NCBI Taxonomy" id="7067"/>
    <lineage>
        <taxon>Eukaryota</taxon>
        <taxon>Metazoa</taxon>
        <taxon>Ecdysozoa</taxon>
        <taxon>Arthropoda</taxon>
        <taxon>Hexapoda</taxon>
        <taxon>Insecta</taxon>
        <taxon>Pterygota</taxon>
        <taxon>Neoptera</taxon>
        <taxon>Endopterygota</taxon>
        <taxon>Coleoptera</taxon>
        <taxon>Polyphaga</taxon>
        <taxon>Cucujiformia</taxon>
        <taxon>Tenebrionidae</taxon>
        <taxon>Tenebrio</taxon>
    </lineage>
</organism>
<keyword evidence="2" id="KW-1133">Transmembrane helix</keyword>
<keyword evidence="2" id="KW-0472">Membrane</keyword>
<dbReference type="PANTHER" id="PTHR21879">
    <property type="entry name" value="FI03362P-RELATED-RELATED"/>
    <property type="match status" value="1"/>
</dbReference>
<proteinExistence type="predicted"/>
<accession>A0A8J6L4Y8</accession>